<dbReference type="Pfam" id="PF05600">
    <property type="entry name" value="CDK5RAP3"/>
    <property type="match status" value="1"/>
</dbReference>
<gene>
    <name evidence="2" type="ORF">BDA99DRAFT_559228</name>
</gene>
<accession>A0AAD5KBT6</accession>
<evidence type="ECO:0000256" key="1">
    <source>
        <dbReference type="SAM" id="Coils"/>
    </source>
</evidence>
<reference evidence="2" key="1">
    <citation type="journal article" date="2022" name="IScience">
        <title>Evolution of zygomycete secretomes and the origins of terrestrial fungal ecologies.</title>
        <authorList>
            <person name="Chang Y."/>
            <person name="Wang Y."/>
            <person name="Mondo S."/>
            <person name="Ahrendt S."/>
            <person name="Andreopoulos W."/>
            <person name="Barry K."/>
            <person name="Beard J."/>
            <person name="Benny G.L."/>
            <person name="Blankenship S."/>
            <person name="Bonito G."/>
            <person name="Cuomo C."/>
            <person name="Desiro A."/>
            <person name="Gervers K.A."/>
            <person name="Hundley H."/>
            <person name="Kuo A."/>
            <person name="LaButti K."/>
            <person name="Lang B.F."/>
            <person name="Lipzen A."/>
            <person name="O'Donnell K."/>
            <person name="Pangilinan J."/>
            <person name="Reynolds N."/>
            <person name="Sandor L."/>
            <person name="Smith M.E."/>
            <person name="Tsang A."/>
            <person name="Grigoriev I.V."/>
            <person name="Stajich J.E."/>
            <person name="Spatafora J.W."/>
        </authorList>
    </citation>
    <scope>NUCLEOTIDE SEQUENCE</scope>
    <source>
        <strain evidence="2">RSA 2281</strain>
    </source>
</reference>
<organism evidence="2 3">
    <name type="scientific">Phascolomyces articulosus</name>
    <dbReference type="NCBI Taxonomy" id="60185"/>
    <lineage>
        <taxon>Eukaryota</taxon>
        <taxon>Fungi</taxon>
        <taxon>Fungi incertae sedis</taxon>
        <taxon>Mucoromycota</taxon>
        <taxon>Mucoromycotina</taxon>
        <taxon>Mucoromycetes</taxon>
        <taxon>Mucorales</taxon>
        <taxon>Lichtheimiaceae</taxon>
        <taxon>Phascolomyces</taxon>
    </lineage>
</organism>
<sequence>MALELEKAEEHYIDSLTKQLKQKSEHEEKLNEEVRNLELAKQELTQQMQELSKDLSKALAEQNR</sequence>
<reference evidence="2" key="2">
    <citation type="submission" date="2023-02" db="EMBL/GenBank/DDBJ databases">
        <authorList>
            <consortium name="DOE Joint Genome Institute"/>
            <person name="Mondo S.J."/>
            <person name="Chang Y."/>
            <person name="Wang Y."/>
            <person name="Ahrendt S."/>
            <person name="Andreopoulos W."/>
            <person name="Barry K."/>
            <person name="Beard J."/>
            <person name="Benny G.L."/>
            <person name="Blankenship S."/>
            <person name="Bonito G."/>
            <person name="Cuomo C."/>
            <person name="Desiro A."/>
            <person name="Gervers K.A."/>
            <person name="Hundley H."/>
            <person name="Kuo A."/>
            <person name="LaButti K."/>
            <person name="Lang B.F."/>
            <person name="Lipzen A."/>
            <person name="O'Donnell K."/>
            <person name="Pangilinan J."/>
            <person name="Reynolds N."/>
            <person name="Sandor L."/>
            <person name="Smith M.W."/>
            <person name="Tsang A."/>
            <person name="Grigoriev I.V."/>
            <person name="Stajich J.E."/>
            <person name="Spatafora J.W."/>
        </authorList>
    </citation>
    <scope>NUCLEOTIDE SEQUENCE</scope>
    <source>
        <strain evidence="2">RSA 2281</strain>
    </source>
</reference>
<dbReference type="Proteomes" id="UP001209540">
    <property type="component" value="Unassembled WGS sequence"/>
</dbReference>
<evidence type="ECO:0000313" key="2">
    <source>
        <dbReference type="EMBL" id="KAI9265156.1"/>
    </source>
</evidence>
<name>A0AAD5KBT6_9FUNG</name>
<protein>
    <submittedName>
        <fullName evidence="2">Uncharacterized protein</fullName>
    </submittedName>
</protein>
<proteinExistence type="predicted"/>
<dbReference type="AlphaFoldDB" id="A0AAD5KBT6"/>
<dbReference type="EMBL" id="JAIXMP010000011">
    <property type="protein sequence ID" value="KAI9265156.1"/>
    <property type="molecule type" value="Genomic_DNA"/>
</dbReference>
<feature type="coiled-coil region" evidence="1">
    <location>
        <begin position="13"/>
        <end position="61"/>
    </location>
</feature>
<keyword evidence="1" id="KW-0175">Coiled coil</keyword>
<keyword evidence="3" id="KW-1185">Reference proteome</keyword>
<dbReference type="InterPro" id="IPR008491">
    <property type="entry name" value="CDK5RAP3"/>
</dbReference>
<evidence type="ECO:0000313" key="3">
    <source>
        <dbReference type="Proteomes" id="UP001209540"/>
    </source>
</evidence>
<comment type="caution">
    <text evidence="2">The sequence shown here is derived from an EMBL/GenBank/DDBJ whole genome shotgun (WGS) entry which is preliminary data.</text>
</comment>